<dbReference type="GO" id="GO:0005886">
    <property type="term" value="C:plasma membrane"/>
    <property type="evidence" value="ECO:0007669"/>
    <property type="project" value="TreeGrafter"/>
</dbReference>
<accession>A0A6J7UJ88</accession>
<evidence type="ECO:0000313" key="14">
    <source>
        <dbReference type="EMBL" id="CAB5065931.1"/>
    </source>
</evidence>
<evidence type="ECO:0000313" key="11">
    <source>
        <dbReference type="EMBL" id="CAB4712530.1"/>
    </source>
</evidence>
<comment type="subcellular location">
    <subcellularLocation>
        <location evidence="1">Membrane</location>
    </subcellularLocation>
</comment>
<name>A0A6J7UJ88_9ZZZZ</name>
<evidence type="ECO:0000259" key="10">
    <source>
        <dbReference type="PROSITE" id="PS51779"/>
    </source>
</evidence>
<gene>
    <name evidence="11" type="ORF">UFOPK2582_01495</name>
    <name evidence="12" type="ORF">UFOPK3046_00031</name>
    <name evidence="13" type="ORF">UFOPK3914_00975</name>
    <name evidence="14" type="ORF">UFOPK4354_00851</name>
</gene>
<keyword evidence="4 9" id="KW-0812">Transmembrane</keyword>
<evidence type="ECO:0000256" key="5">
    <source>
        <dbReference type="ARBA" id="ARBA00022989"/>
    </source>
</evidence>
<dbReference type="Pfam" id="PF03799">
    <property type="entry name" value="FtsQ_DivIB_C"/>
    <property type="match status" value="1"/>
</dbReference>
<keyword evidence="5 9" id="KW-1133">Transmembrane helix</keyword>
<protein>
    <submittedName>
        <fullName evidence="14">Unannotated protein</fullName>
    </submittedName>
</protein>
<dbReference type="EMBL" id="CAFBQW010000079">
    <property type="protein sequence ID" value="CAB5065931.1"/>
    <property type="molecule type" value="Genomic_DNA"/>
</dbReference>
<dbReference type="EMBL" id="CAEZXS010000226">
    <property type="protein sequence ID" value="CAB4712530.1"/>
    <property type="molecule type" value="Genomic_DNA"/>
</dbReference>
<evidence type="ECO:0000313" key="12">
    <source>
        <dbReference type="EMBL" id="CAB4792812.1"/>
    </source>
</evidence>
<organism evidence="14">
    <name type="scientific">freshwater metagenome</name>
    <dbReference type="NCBI Taxonomy" id="449393"/>
    <lineage>
        <taxon>unclassified sequences</taxon>
        <taxon>metagenomes</taxon>
        <taxon>ecological metagenomes</taxon>
    </lineage>
</organism>
<evidence type="ECO:0000256" key="3">
    <source>
        <dbReference type="ARBA" id="ARBA00022618"/>
    </source>
</evidence>
<keyword evidence="7" id="KW-0131">Cell cycle</keyword>
<dbReference type="AlphaFoldDB" id="A0A6J7UJ88"/>
<evidence type="ECO:0000256" key="9">
    <source>
        <dbReference type="SAM" id="Phobius"/>
    </source>
</evidence>
<evidence type="ECO:0000256" key="7">
    <source>
        <dbReference type="ARBA" id="ARBA00023306"/>
    </source>
</evidence>
<evidence type="ECO:0000256" key="1">
    <source>
        <dbReference type="ARBA" id="ARBA00004370"/>
    </source>
</evidence>
<keyword evidence="2" id="KW-1003">Cell membrane</keyword>
<evidence type="ECO:0000256" key="6">
    <source>
        <dbReference type="ARBA" id="ARBA00023136"/>
    </source>
</evidence>
<dbReference type="PANTHER" id="PTHR37820:SF1">
    <property type="entry name" value="CELL DIVISION PROTEIN FTSQ"/>
    <property type="match status" value="1"/>
</dbReference>
<dbReference type="InterPro" id="IPR034746">
    <property type="entry name" value="POTRA"/>
</dbReference>
<evidence type="ECO:0000256" key="2">
    <source>
        <dbReference type="ARBA" id="ARBA00022475"/>
    </source>
</evidence>
<dbReference type="GO" id="GO:0051301">
    <property type="term" value="P:cell division"/>
    <property type="evidence" value="ECO:0007669"/>
    <property type="project" value="UniProtKB-KW"/>
</dbReference>
<feature type="region of interest" description="Disordered" evidence="8">
    <location>
        <begin position="274"/>
        <end position="340"/>
    </location>
</feature>
<evidence type="ECO:0000256" key="8">
    <source>
        <dbReference type="SAM" id="MobiDB-lite"/>
    </source>
</evidence>
<feature type="domain" description="POTRA" evidence="10">
    <location>
        <begin position="63"/>
        <end position="131"/>
    </location>
</feature>
<evidence type="ECO:0000313" key="13">
    <source>
        <dbReference type="EMBL" id="CAB4980130.1"/>
    </source>
</evidence>
<dbReference type="Pfam" id="PF08478">
    <property type="entry name" value="POTRA_1"/>
    <property type="match status" value="1"/>
</dbReference>
<reference evidence="14" key="1">
    <citation type="submission" date="2020-05" db="EMBL/GenBank/DDBJ databases">
        <authorList>
            <person name="Chiriac C."/>
            <person name="Salcher M."/>
            <person name="Ghai R."/>
            <person name="Kavagutti S V."/>
        </authorList>
    </citation>
    <scope>NUCLEOTIDE SEQUENCE</scope>
</reference>
<keyword evidence="3" id="KW-0132">Cell division</keyword>
<dbReference type="PROSITE" id="PS51779">
    <property type="entry name" value="POTRA"/>
    <property type="match status" value="1"/>
</dbReference>
<keyword evidence="6 9" id="KW-0472">Membrane</keyword>
<dbReference type="EMBL" id="CAFBOG010000077">
    <property type="protein sequence ID" value="CAB4980130.1"/>
    <property type="molecule type" value="Genomic_DNA"/>
</dbReference>
<dbReference type="InterPro" id="IPR013685">
    <property type="entry name" value="POTRA_FtsQ_type"/>
</dbReference>
<dbReference type="EMBL" id="CAFAAQ010000001">
    <property type="protein sequence ID" value="CAB4792812.1"/>
    <property type="molecule type" value="Genomic_DNA"/>
</dbReference>
<dbReference type="PANTHER" id="PTHR37820">
    <property type="entry name" value="CELL DIVISION PROTEIN DIVIB"/>
    <property type="match status" value="1"/>
</dbReference>
<dbReference type="InterPro" id="IPR050487">
    <property type="entry name" value="FtsQ_DivIB"/>
</dbReference>
<feature type="compositionally biased region" description="Low complexity" evidence="8">
    <location>
        <begin position="291"/>
        <end position="334"/>
    </location>
</feature>
<feature type="transmembrane region" description="Helical" evidence="9">
    <location>
        <begin position="42"/>
        <end position="64"/>
    </location>
</feature>
<dbReference type="InterPro" id="IPR005548">
    <property type="entry name" value="Cell_div_FtsQ/DivIB_C"/>
</dbReference>
<evidence type="ECO:0000256" key="4">
    <source>
        <dbReference type="ARBA" id="ARBA00022692"/>
    </source>
</evidence>
<dbReference type="Gene3D" id="3.10.20.310">
    <property type="entry name" value="membrane protein fhac"/>
    <property type="match status" value="1"/>
</dbReference>
<sequence length="340" mass="35065">MSTSTPVRSSTKVVASQVEPRIVDRRRTVQLVARRRRHRMQIALVAVVLLVAAAVGLVLSPVFAVQKITVSGQSRLEETAVVAGSGVAIGDHLVAVDLPAARSALMNMPWVASAHVERKWPHTLLFKITEQQPAAVVRAGQDLVLVSSTGRILQREEKVGAGQLLLELDGTMQLAQGTPPGTPSSQSDEGLIGTSVSSEVSQAIGVLEAMDESLRSEIGSARLSRVGALSLELTDGTEVLFGPPEDVAAKLLAVESVLNQVVRECMKTLDVREPTRAAVSRGPGCAGISPASSSKGKSGSSSAAGTQSSSAGTGTKGSSASTQSANQSASSSASVGDSEN</sequence>
<proteinExistence type="predicted"/>